<evidence type="ECO:0000313" key="4">
    <source>
        <dbReference type="EMBL" id="SFP01011.1"/>
    </source>
</evidence>
<dbReference type="AlphaFoldDB" id="A0A1I5LW87"/>
<dbReference type="PANTHER" id="PTHR43485">
    <property type="entry name" value="HYDROGENASE-4 COMPONENT G"/>
    <property type="match status" value="1"/>
</dbReference>
<comment type="cofactor">
    <cofactor evidence="2">
        <name>Ni(2+)</name>
        <dbReference type="ChEBI" id="CHEBI:49786"/>
    </cofactor>
</comment>
<dbReference type="InterPro" id="IPR052197">
    <property type="entry name" value="ComplexI_49kDa-like"/>
</dbReference>
<dbReference type="Proteomes" id="UP000199236">
    <property type="component" value="Unassembled WGS sequence"/>
</dbReference>
<dbReference type="GO" id="GO:0048038">
    <property type="term" value="F:quinone binding"/>
    <property type="evidence" value="ECO:0007669"/>
    <property type="project" value="InterPro"/>
</dbReference>
<evidence type="ECO:0000256" key="1">
    <source>
        <dbReference type="ARBA" id="ARBA00023002"/>
    </source>
</evidence>
<feature type="binding site" evidence="2">
    <location>
        <position position="73"/>
    </location>
    <ligand>
        <name>Ni(2+)</name>
        <dbReference type="ChEBI" id="CHEBI:49786"/>
    </ligand>
</feature>
<dbReference type="SUPFAM" id="SSF56762">
    <property type="entry name" value="HydB/Nqo4-like"/>
    <property type="match status" value="1"/>
</dbReference>
<feature type="binding site" evidence="2">
    <location>
        <position position="51"/>
    </location>
    <ligand>
        <name>Mg(2+)</name>
        <dbReference type="ChEBI" id="CHEBI:18420"/>
    </ligand>
</feature>
<dbReference type="InterPro" id="IPR029014">
    <property type="entry name" value="NiFe-Hase_large"/>
</dbReference>
<keyword evidence="2" id="KW-0533">Nickel</keyword>
<keyword evidence="5" id="KW-1185">Reference proteome</keyword>
<dbReference type="RefSeq" id="WP_210186847.1">
    <property type="nucleotide sequence ID" value="NZ_FOVR01000018.1"/>
</dbReference>
<dbReference type="InterPro" id="IPR001135">
    <property type="entry name" value="NADH_Q_OxRdtase_suD"/>
</dbReference>
<evidence type="ECO:0000313" key="5">
    <source>
        <dbReference type="Proteomes" id="UP000199236"/>
    </source>
</evidence>
<dbReference type="Gene3D" id="1.10.645.10">
    <property type="entry name" value="Cytochrome-c3 Hydrogenase, chain B"/>
    <property type="match status" value="1"/>
</dbReference>
<dbReference type="Pfam" id="PF00374">
    <property type="entry name" value="NiFeSe_Hases"/>
    <property type="match status" value="1"/>
</dbReference>
<dbReference type="STRING" id="655353.SAMN04488056_11824"/>
<feature type="binding site" evidence="2">
    <location>
        <position position="363"/>
    </location>
    <ligand>
        <name>Fe cation</name>
        <dbReference type="ChEBI" id="CHEBI:24875"/>
    </ligand>
</feature>
<organism evidence="4 5">
    <name type="scientific">Cohaesibacter marisflavi</name>
    <dbReference type="NCBI Taxonomy" id="655353"/>
    <lineage>
        <taxon>Bacteria</taxon>
        <taxon>Pseudomonadati</taxon>
        <taxon>Pseudomonadota</taxon>
        <taxon>Alphaproteobacteria</taxon>
        <taxon>Hyphomicrobiales</taxon>
        <taxon>Cohaesibacteraceae</taxon>
    </lineage>
</organism>
<accession>A0A1I5LW87</accession>
<feature type="binding site" evidence="2">
    <location>
        <position position="70"/>
    </location>
    <ligand>
        <name>Ni(2+)</name>
        <dbReference type="ChEBI" id="CHEBI:49786"/>
    </ligand>
</feature>
<dbReference type="GO" id="GO:0016151">
    <property type="term" value="F:nickel cation binding"/>
    <property type="evidence" value="ECO:0007669"/>
    <property type="project" value="InterPro"/>
</dbReference>
<feature type="binding site" evidence="2">
    <location>
        <position position="73"/>
    </location>
    <ligand>
        <name>Fe cation</name>
        <dbReference type="ChEBI" id="CHEBI:24875"/>
    </ligand>
</feature>
<feature type="domain" description="NADH-quinone oxidoreductase subunit D" evidence="3">
    <location>
        <begin position="293"/>
        <end position="366"/>
    </location>
</feature>
<name>A0A1I5LW87_9HYPH</name>
<dbReference type="PANTHER" id="PTHR43485:SF1">
    <property type="entry name" value="FORMATE HYDROGENLYASE SUBUNIT 5-RELATED"/>
    <property type="match status" value="1"/>
</dbReference>
<dbReference type="GO" id="GO:0016651">
    <property type="term" value="F:oxidoreductase activity, acting on NAD(P)H"/>
    <property type="evidence" value="ECO:0007669"/>
    <property type="project" value="InterPro"/>
</dbReference>
<keyword evidence="1" id="KW-0560">Oxidoreductase</keyword>
<comment type="cofactor">
    <cofactor evidence="2">
        <name>Fe cation</name>
        <dbReference type="ChEBI" id="CHEBI:24875"/>
    </cofactor>
</comment>
<reference evidence="4 5" key="1">
    <citation type="submission" date="2016-10" db="EMBL/GenBank/DDBJ databases">
        <authorList>
            <person name="de Groot N.N."/>
        </authorList>
    </citation>
    <scope>NUCLEOTIDE SEQUENCE [LARGE SCALE GENOMIC DNA]</scope>
    <source>
        <strain evidence="4 5">CGMCC 1.9157</strain>
    </source>
</reference>
<sequence>MTEHTVASSYKIPVGPLHVALEEPMYFRVSVKGETIENVELNAGHVHRGVEYLATKRTLLQNMILTERICSLCSNSHPEALAMAAETIGAVEVPERAQYLRVIAGEVKRVASHLFNVGILAHLVGFEALFMHAMQVREVAQDLKEAVYGNRMDLGAHCLGGTRCDMDDEAIAFMRTALDKIEPDVRELEKTYRTNGSILRRTRGIGILTHEDAIACGVVGPVARASDIQYDVRTAAPYHVYDRLPVEVPVLDGCDVWSRAMIRLQEAVNSIEILWVCLDHLPDGPINDGGDPYIPPGQAIARTEAPRGELVYYLKTNDEPEPERLKWRVPSYPNWDALTFMLKEAKVADIAIIVNSIDPCISCTER</sequence>
<protein>
    <submittedName>
        <fullName evidence="4">Ni,Fe-hydrogenase III large subunit</fullName>
    </submittedName>
</protein>
<keyword evidence="2" id="KW-0479">Metal-binding</keyword>
<dbReference type="GO" id="GO:0051287">
    <property type="term" value="F:NAD binding"/>
    <property type="evidence" value="ECO:0007669"/>
    <property type="project" value="InterPro"/>
</dbReference>
<dbReference type="EMBL" id="FOVR01000018">
    <property type="protein sequence ID" value="SFP01011.1"/>
    <property type="molecule type" value="Genomic_DNA"/>
</dbReference>
<dbReference type="Pfam" id="PF00346">
    <property type="entry name" value="Complex1_49kDa"/>
    <property type="match status" value="2"/>
</dbReference>
<keyword evidence="2" id="KW-0408">Iron</keyword>
<proteinExistence type="predicted"/>
<evidence type="ECO:0000259" key="3">
    <source>
        <dbReference type="Pfam" id="PF00346"/>
    </source>
</evidence>
<feature type="domain" description="NADH-quinone oxidoreductase subunit D" evidence="3">
    <location>
        <begin position="124"/>
        <end position="288"/>
    </location>
</feature>
<dbReference type="InterPro" id="IPR001501">
    <property type="entry name" value="Ni-dep_hyd_lsu"/>
</dbReference>
<feature type="binding site" evidence="2">
    <location>
        <position position="360"/>
    </location>
    <ligand>
        <name>Ni(2+)</name>
        <dbReference type="ChEBI" id="CHEBI:49786"/>
    </ligand>
</feature>
<evidence type="ECO:0000256" key="2">
    <source>
        <dbReference type="PIRSR" id="PIRSR601501-1"/>
    </source>
</evidence>
<gene>
    <name evidence="4" type="ORF">SAMN04488056_11824</name>
</gene>
<keyword evidence="2" id="KW-0460">Magnesium</keyword>